<evidence type="ECO:0000259" key="2">
    <source>
        <dbReference type="Pfam" id="PF10648"/>
    </source>
</evidence>
<dbReference type="RefSeq" id="WP_023576904.1">
    <property type="nucleotide sequence ID" value="NZ_CBCSBQ010000018.1"/>
</dbReference>
<accession>A0A1G4W7X5</accession>
<feature type="domain" description="Bacterial spore germination immunoglobulin-like" evidence="2">
    <location>
        <begin position="63"/>
        <end position="138"/>
    </location>
</feature>
<evidence type="ECO:0000313" key="3">
    <source>
        <dbReference type="EMBL" id="SCX18253.1"/>
    </source>
</evidence>
<feature type="compositionally biased region" description="Low complexity" evidence="1">
    <location>
        <begin position="30"/>
        <end position="40"/>
    </location>
</feature>
<dbReference type="AlphaFoldDB" id="A0A1G4W7X5"/>
<dbReference type="PROSITE" id="PS51257">
    <property type="entry name" value="PROKAR_LIPOPROTEIN"/>
    <property type="match status" value="1"/>
</dbReference>
<feature type="region of interest" description="Disordered" evidence="1">
    <location>
        <begin position="22"/>
        <end position="47"/>
    </location>
</feature>
<proteinExistence type="predicted"/>
<dbReference type="STRING" id="329186.SAMN02927925_02652"/>
<protein>
    <submittedName>
        <fullName evidence="3">Immunoglobulin-like domain of spore germination</fullName>
    </submittedName>
</protein>
<evidence type="ECO:0000256" key="1">
    <source>
        <dbReference type="SAM" id="MobiDB-lite"/>
    </source>
</evidence>
<reference evidence="3 4" key="1">
    <citation type="submission" date="2016-10" db="EMBL/GenBank/DDBJ databases">
        <authorList>
            <person name="de Groot N.N."/>
        </authorList>
    </citation>
    <scope>NUCLEOTIDE SEQUENCE [LARGE SCALE GENOMIC DNA]</scope>
    <source>
        <strain evidence="3 4">CGMCC 1.3801</strain>
    </source>
</reference>
<dbReference type="Proteomes" id="UP000182124">
    <property type="component" value="Unassembled WGS sequence"/>
</dbReference>
<gene>
    <name evidence="3" type="ORF">SAMN02927925_02652</name>
</gene>
<evidence type="ECO:0000313" key="4">
    <source>
        <dbReference type="Proteomes" id="UP000182124"/>
    </source>
</evidence>
<name>A0A1G4W7X5_9FLAO</name>
<dbReference type="InterPro" id="IPR018911">
    <property type="entry name" value="Gmad2_Ig-like_dom"/>
</dbReference>
<dbReference type="Pfam" id="PF10648">
    <property type="entry name" value="Gmad2"/>
    <property type="match status" value="1"/>
</dbReference>
<organism evidence="3 4">
    <name type="scientific">Flavobacterium saliperosum</name>
    <dbReference type="NCBI Taxonomy" id="329186"/>
    <lineage>
        <taxon>Bacteria</taxon>
        <taxon>Pseudomonadati</taxon>
        <taxon>Bacteroidota</taxon>
        <taxon>Flavobacteriia</taxon>
        <taxon>Flavobacteriales</taxon>
        <taxon>Flavobacteriaceae</taxon>
        <taxon>Flavobacterium</taxon>
    </lineage>
</organism>
<dbReference type="eggNOG" id="ENOG5031QTN">
    <property type="taxonomic scope" value="Bacteria"/>
</dbReference>
<sequence length="150" mass="17093">MKRLFWIAIILLVSCNKENKKATPADENLTTSDTVSTTKTAAPDSVAPQKYSNKRFREVTVEKVNNNTFRVRGEGQIFEANFCWVVEDGHYELKNGFEMIDAGAPEWGKFDFTFEISKRDEDTTLTLILYEISAKDGSRQHELPITLLLP</sequence>
<dbReference type="EMBL" id="FMTY01000009">
    <property type="protein sequence ID" value="SCX18253.1"/>
    <property type="molecule type" value="Genomic_DNA"/>
</dbReference>